<comment type="caution">
    <text evidence="2">The sequence shown here is derived from an EMBL/GenBank/DDBJ whole genome shotgun (WGS) entry which is preliminary data.</text>
</comment>
<proteinExistence type="predicted"/>
<feature type="compositionally biased region" description="Polar residues" evidence="1">
    <location>
        <begin position="311"/>
        <end position="321"/>
    </location>
</feature>
<dbReference type="EMBL" id="ATCN01000666">
    <property type="protein sequence ID" value="EPR78614.1"/>
    <property type="molecule type" value="Genomic_DNA"/>
</dbReference>
<evidence type="ECO:0000313" key="2">
    <source>
        <dbReference type="EMBL" id="EPR78614.1"/>
    </source>
</evidence>
<feature type="compositionally biased region" description="Basic and acidic residues" evidence="1">
    <location>
        <begin position="298"/>
        <end position="310"/>
    </location>
</feature>
<evidence type="ECO:0000313" key="3">
    <source>
        <dbReference type="Proteomes" id="UP000014978"/>
    </source>
</evidence>
<organism evidence="2 3">
    <name type="scientific">Spraguea lophii (strain 42_110)</name>
    <name type="common">Microsporidian parasite</name>
    <dbReference type="NCBI Taxonomy" id="1358809"/>
    <lineage>
        <taxon>Eukaryota</taxon>
        <taxon>Fungi</taxon>
        <taxon>Fungi incertae sedis</taxon>
        <taxon>Microsporidia</taxon>
        <taxon>Spragueidae</taxon>
        <taxon>Spraguea</taxon>
    </lineage>
</organism>
<feature type="compositionally biased region" description="Basic and acidic residues" evidence="1">
    <location>
        <begin position="327"/>
        <end position="340"/>
    </location>
</feature>
<gene>
    <name evidence="2" type="ORF">SLOPH_1073</name>
</gene>
<feature type="compositionally biased region" description="Polar residues" evidence="1">
    <location>
        <begin position="278"/>
        <end position="297"/>
    </location>
</feature>
<accession>S7XHU9</accession>
<name>S7XHU9_SPRLO</name>
<protein>
    <submittedName>
        <fullName evidence="2">Uncharacterized protein</fullName>
    </submittedName>
</protein>
<dbReference type="AlphaFoldDB" id="S7XHU9"/>
<feature type="region of interest" description="Disordered" evidence="1">
    <location>
        <begin position="248"/>
        <end position="360"/>
    </location>
</feature>
<feature type="compositionally biased region" description="Basic and acidic residues" evidence="1">
    <location>
        <begin position="349"/>
        <end position="360"/>
    </location>
</feature>
<dbReference type="VEuPathDB" id="MicrosporidiaDB:SLOPH_1073"/>
<evidence type="ECO:0000256" key="1">
    <source>
        <dbReference type="SAM" id="MobiDB-lite"/>
    </source>
</evidence>
<dbReference type="HOGENOM" id="CLU_672969_0_0_1"/>
<reference evidence="3" key="1">
    <citation type="journal article" date="2013" name="PLoS Genet.">
        <title>The genome of Spraguea lophii and the basis of host-microsporidian interactions.</title>
        <authorList>
            <person name="Campbell S.E."/>
            <person name="Williams T.A."/>
            <person name="Yousuf A."/>
            <person name="Soanes D.M."/>
            <person name="Paszkiewicz K.H."/>
            <person name="Williams B.A.P."/>
        </authorList>
    </citation>
    <scope>NUCLEOTIDE SEQUENCE [LARGE SCALE GENOMIC DNA]</scope>
    <source>
        <strain evidence="3">42_110</strain>
    </source>
</reference>
<keyword evidence="3" id="KW-1185">Reference proteome</keyword>
<dbReference type="InParanoid" id="S7XHU9"/>
<sequence length="409" mass="47497">MKIIGIQYLIFNILLMLNGYYIKINALELDKSNIIVSKKRFFFQKPEIVNMNKELKFILSYKPGFSAKKTEFPCDLELIGFVIHTEDVLSLIQGMVCKVTVKNYQDTKINSLCDKHYYACFALEDNDIVKTEECFMIDFFFKNVKIYPFSNNKIDIDQTVKINGYELKLEERNYSSSYIANINYSLKLTKTYNQFKKISIMNIGPGNIVMQDENNMEFLRKITNNQIPDSMSLLKNIIRYKLQENQEDQLGREANTNLNERTPNEISNPAKTPEKQDSNGPGEQSEPNSIKSSNPNQKVDKSENQPRKEANTNSGRSNKSGEINEPVEIHNRQDFIEPKKQFRQNTKINPDKSQTKDTSRKLQDHIREQEDMIYQDKTINESGGKNGFRNIISFVLYSQMILLPMLIFA</sequence>
<feature type="compositionally biased region" description="Polar residues" evidence="1">
    <location>
        <begin position="254"/>
        <end position="270"/>
    </location>
</feature>
<dbReference type="Proteomes" id="UP000014978">
    <property type="component" value="Unassembled WGS sequence"/>
</dbReference>